<comment type="caution">
    <text evidence="1">The sequence shown here is derived from an EMBL/GenBank/DDBJ whole genome shotgun (WGS) entry which is preliminary data.</text>
</comment>
<proteinExistence type="predicted"/>
<gene>
    <name evidence="1" type="ORF">JTE90_007889</name>
</gene>
<reference evidence="1 2" key="1">
    <citation type="journal article" date="2022" name="Nat. Ecol. Evol.">
        <title>A masculinizing supergene underlies an exaggerated male reproductive morph in a spider.</title>
        <authorList>
            <person name="Hendrickx F."/>
            <person name="De Corte Z."/>
            <person name="Sonet G."/>
            <person name="Van Belleghem S.M."/>
            <person name="Kostlbacher S."/>
            <person name="Vangestel C."/>
        </authorList>
    </citation>
    <scope>NUCLEOTIDE SEQUENCE [LARGE SCALE GENOMIC DNA]</scope>
    <source>
        <strain evidence="1">W744_W776</strain>
    </source>
</reference>
<name>A0AAV6VHK9_9ARAC</name>
<sequence length="271" mass="30576">MRGWRKRRLMDDPGRTRRLVWETRGEGGSSRESPERFLSIRFDFGLPLLFINGHSLKTHSRVHLGILFCSVELSHLRQALNFVKSTRLSVDSVAKTLFRVFGSREANSSVSALFVAECVFWALPALFRNQRLARVGKHTGTIEILEVQIEAPDWHVSAVLPSGALKKVREGKEEALTGGPTGCATGLGAWPGACISKRGVATARGRHSSKFFEEVSLGRLVTHPFLLARREESRHLAKLKREEKRRRQQRCGVVVFSCDSYPTSHHHHYRS</sequence>
<organism evidence="1 2">
    <name type="scientific">Oedothorax gibbosus</name>
    <dbReference type="NCBI Taxonomy" id="931172"/>
    <lineage>
        <taxon>Eukaryota</taxon>
        <taxon>Metazoa</taxon>
        <taxon>Ecdysozoa</taxon>
        <taxon>Arthropoda</taxon>
        <taxon>Chelicerata</taxon>
        <taxon>Arachnida</taxon>
        <taxon>Araneae</taxon>
        <taxon>Araneomorphae</taxon>
        <taxon>Entelegynae</taxon>
        <taxon>Araneoidea</taxon>
        <taxon>Linyphiidae</taxon>
        <taxon>Erigoninae</taxon>
        <taxon>Oedothorax</taxon>
    </lineage>
</organism>
<protein>
    <submittedName>
        <fullName evidence="1">Uncharacterized protein</fullName>
    </submittedName>
</protein>
<dbReference type="EMBL" id="JAFNEN010000074">
    <property type="protein sequence ID" value="KAG8196159.1"/>
    <property type="molecule type" value="Genomic_DNA"/>
</dbReference>
<evidence type="ECO:0000313" key="2">
    <source>
        <dbReference type="Proteomes" id="UP000827092"/>
    </source>
</evidence>
<keyword evidence="2" id="KW-1185">Reference proteome</keyword>
<dbReference type="Proteomes" id="UP000827092">
    <property type="component" value="Unassembled WGS sequence"/>
</dbReference>
<accession>A0AAV6VHK9</accession>
<dbReference type="AlphaFoldDB" id="A0AAV6VHK9"/>
<evidence type="ECO:0000313" key="1">
    <source>
        <dbReference type="EMBL" id="KAG8196159.1"/>
    </source>
</evidence>